<dbReference type="RefSeq" id="WP_264808073.1">
    <property type="nucleotide sequence ID" value="NZ_CP110226.1"/>
</dbReference>
<evidence type="ECO:0000313" key="2">
    <source>
        <dbReference type="Proteomes" id="UP001163156"/>
    </source>
</evidence>
<accession>A0ABY6MG47</accession>
<name>A0ABY6MG47_9BACT</name>
<keyword evidence="2" id="KW-1185">Reference proteome</keyword>
<reference evidence="1" key="1">
    <citation type="submission" date="2022-10" db="EMBL/GenBank/DDBJ databases">
        <title>Algoriphagus sp. a novel bacteria isolate from halophytes salicornia europaea.</title>
        <authorList>
            <person name="Peng Y."/>
            <person name="Jiang L."/>
            <person name="Lee J."/>
        </authorList>
    </citation>
    <scope>NUCLEOTIDE SEQUENCE</scope>
    <source>
        <strain evidence="1">TR-M5</strain>
    </source>
</reference>
<gene>
    <name evidence="1" type="ORF">OM944_13120</name>
</gene>
<dbReference type="InterPro" id="IPR031977">
    <property type="entry name" value="DUF4783"/>
</dbReference>
<proteinExistence type="predicted"/>
<protein>
    <submittedName>
        <fullName evidence="1">DUF4783 domain-containing protein</fullName>
    </submittedName>
</protein>
<sequence length="132" mass="14481">MNAALGIILSIFLLSHSPSVDWVAPQSIDSIITAIESSSSSDLASYFDSSISLNVNGQQGDYSKSQAEVVLRDFFRKNPSRGFQILFRSDSNPAMSSYIGEYQSDAGPYKVIIKVSTQHSESRVYSLEFVKG</sequence>
<organism evidence="1 2">
    <name type="scientific">Algoriphagus halophytocola</name>
    <dbReference type="NCBI Taxonomy" id="2991499"/>
    <lineage>
        <taxon>Bacteria</taxon>
        <taxon>Pseudomonadati</taxon>
        <taxon>Bacteroidota</taxon>
        <taxon>Cytophagia</taxon>
        <taxon>Cytophagales</taxon>
        <taxon>Cyclobacteriaceae</taxon>
        <taxon>Algoriphagus</taxon>
    </lineage>
</organism>
<evidence type="ECO:0000313" key="1">
    <source>
        <dbReference type="EMBL" id="UZD21601.1"/>
    </source>
</evidence>
<dbReference type="Pfam" id="PF16022">
    <property type="entry name" value="DUF4783"/>
    <property type="match status" value="1"/>
</dbReference>
<dbReference type="EMBL" id="CP110226">
    <property type="protein sequence ID" value="UZD21601.1"/>
    <property type="molecule type" value="Genomic_DNA"/>
</dbReference>
<dbReference type="Proteomes" id="UP001163156">
    <property type="component" value="Chromosome"/>
</dbReference>
<dbReference type="Gene3D" id="3.10.450.50">
    <property type="match status" value="1"/>
</dbReference>